<feature type="domain" description="RagB/SusD" evidence="6">
    <location>
        <begin position="7"/>
        <end position="180"/>
    </location>
</feature>
<dbReference type="InterPro" id="IPR011990">
    <property type="entry name" value="TPR-like_helical_dom_sf"/>
</dbReference>
<dbReference type="SUPFAM" id="SSF48452">
    <property type="entry name" value="TPR-like"/>
    <property type="match status" value="1"/>
</dbReference>
<proteinExistence type="inferred from homology"/>
<name>A0A9D9IVG6_9BACT</name>
<comment type="subcellular location">
    <subcellularLocation>
        <location evidence="1">Cell outer membrane</location>
    </subcellularLocation>
</comment>
<reference evidence="7" key="1">
    <citation type="submission" date="2020-10" db="EMBL/GenBank/DDBJ databases">
        <authorList>
            <person name="Gilroy R."/>
        </authorList>
    </citation>
    <scope>NUCLEOTIDE SEQUENCE</scope>
    <source>
        <strain evidence="7">2478</strain>
    </source>
</reference>
<evidence type="ECO:0000256" key="4">
    <source>
        <dbReference type="ARBA" id="ARBA00023136"/>
    </source>
</evidence>
<reference evidence="7" key="2">
    <citation type="journal article" date="2021" name="PeerJ">
        <title>Extensive microbial diversity within the chicken gut microbiome revealed by metagenomics and culture.</title>
        <authorList>
            <person name="Gilroy R."/>
            <person name="Ravi A."/>
            <person name="Getino M."/>
            <person name="Pursley I."/>
            <person name="Horton D.L."/>
            <person name="Alikhan N.F."/>
            <person name="Baker D."/>
            <person name="Gharbi K."/>
            <person name="Hall N."/>
            <person name="Watson M."/>
            <person name="Adriaenssens E.M."/>
            <person name="Foster-Nyarko E."/>
            <person name="Jarju S."/>
            <person name="Secka A."/>
            <person name="Antonio M."/>
            <person name="Oren A."/>
            <person name="Chaudhuri R.R."/>
            <person name="La Ragione R."/>
            <person name="Hildebrand F."/>
            <person name="Pallen M.J."/>
        </authorList>
    </citation>
    <scope>NUCLEOTIDE SEQUENCE</scope>
    <source>
        <strain evidence="7">2478</strain>
    </source>
</reference>
<evidence type="ECO:0000256" key="2">
    <source>
        <dbReference type="ARBA" id="ARBA00006275"/>
    </source>
</evidence>
<evidence type="ECO:0000259" key="6">
    <source>
        <dbReference type="Pfam" id="PF07980"/>
    </source>
</evidence>
<sequence>MHRIHVNYIEAKYVLNGTVSQTDVDATINKLRDRAEVGRMNIGDISDTFDPDRNPEIDPVLWEIRRERLIELMGEGFSWPDIRRWKQGPWYVNKQHYGAYVEDAEASGITSQSLGETGILVEGGTTEASSSQLASQGGGGHLYYYASPTSSTGWQDKYYLYPISTIDLQLNPNLEQNPGW</sequence>
<comment type="caution">
    <text evidence="7">The sequence shown here is derived from an EMBL/GenBank/DDBJ whole genome shotgun (WGS) entry which is preliminary data.</text>
</comment>
<evidence type="ECO:0000256" key="1">
    <source>
        <dbReference type="ARBA" id="ARBA00004442"/>
    </source>
</evidence>
<evidence type="ECO:0000313" key="7">
    <source>
        <dbReference type="EMBL" id="MBO8479468.1"/>
    </source>
</evidence>
<evidence type="ECO:0000256" key="5">
    <source>
        <dbReference type="ARBA" id="ARBA00023237"/>
    </source>
</evidence>
<evidence type="ECO:0000256" key="3">
    <source>
        <dbReference type="ARBA" id="ARBA00022729"/>
    </source>
</evidence>
<dbReference type="EMBL" id="JADILZ010000110">
    <property type="protein sequence ID" value="MBO8479468.1"/>
    <property type="molecule type" value="Genomic_DNA"/>
</dbReference>
<keyword evidence="4" id="KW-0472">Membrane</keyword>
<dbReference type="Gene3D" id="1.25.40.390">
    <property type="match status" value="1"/>
</dbReference>
<keyword evidence="3" id="KW-0732">Signal</keyword>
<dbReference type="Proteomes" id="UP000823771">
    <property type="component" value="Unassembled WGS sequence"/>
</dbReference>
<dbReference type="Pfam" id="PF07980">
    <property type="entry name" value="SusD_RagB"/>
    <property type="match status" value="1"/>
</dbReference>
<accession>A0A9D9IVG6</accession>
<dbReference type="GO" id="GO:0009279">
    <property type="term" value="C:cell outer membrane"/>
    <property type="evidence" value="ECO:0007669"/>
    <property type="project" value="UniProtKB-SubCell"/>
</dbReference>
<evidence type="ECO:0000313" key="8">
    <source>
        <dbReference type="Proteomes" id="UP000823771"/>
    </source>
</evidence>
<organism evidence="7 8">
    <name type="scientific">Candidatus Cryptobacteroides excrementipullorum</name>
    <dbReference type="NCBI Taxonomy" id="2840761"/>
    <lineage>
        <taxon>Bacteria</taxon>
        <taxon>Pseudomonadati</taxon>
        <taxon>Bacteroidota</taxon>
        <taxon>Bacteroidia</taxon>
        <taxon>Bacteroidales</taxon>
        <taxon>Candidatus Cryptobacteroides</taxon>
    </lineage>
</organism>
<dbReference type="AlphaFoldDB" id="A0A9D9IVG6"/>
<dbReference type="InterPro" id="IPR012944">
    <property type="entry name" value="SusD_RagB_dom"/>
</dbReference>
<keyword evidence="5" id="KW-0998">Cell outer membrane</keyword>
<comment type="similarity">
    <text evidence="2">Belongs to the SusD family.</text>
</comment>
<gene>
    <name evidence="7" type="ORF">IAB80_11375</name>
</gene>
<protein>
    <submittedName>
        <fullName evidence="7">RagB/SusD family nutrient uptake outer membrane protein</fullName>
    </submittedName>
</protein>